<comment type="caution">
    <text evidence="2">The sequence shown here is derived from an EMBL/GenBank/DDBJ whole genome shotgun (WGS) entry which is preliminary data.</text>
</comment>
<feature type="compositionally biased region" description="Basic and acidic residues" evidence="1">
    <location>
        <begin position="1"/>
        <end position="12"/>
    </location>
</feature>
<accession>A0A8J3YQB6</accession>
<dbReference type="RefSeq" id="WP_203901865.1">
    <property type="nucleotide sequence ID" value="NZ_BOPF01000020.1"/>
</dbReference>
<protein>
    <submittedName>
        <fullName evidence="2">Uncharacterized protein</fullName>
    </submittedName>
</protein>
<keyword evidence="3" id="KW-1185">Reference proteome</keyword>
<feature type="region of interest" description="Disordered" evidence="1">
    <location>
        <begin position="1"/>
        <end position="32"/>
    </location>
</feature>
<dbReference type="EMBL" id="BOPF01000020">
    <property type="protein sequence ID" value="GIJ48378.1"/>
    <property type="molecule type" value="Genomic_DNA"/>
</dbReference>
<dbReference type="Proteomes" id="UP000619260">
    <property type="component" value="Unassembled WGS sequence"/>
</dbReference>
<evidence type="ECO:0000313" key="2">
    <source>
        <dbReference type="EMBL" id="GIJ48378.1"/>
    </source>
</evidence>
<evidence type="ECO:0000313" key="3">
    <source>
        <dbReference type="Proteomes" id="UP000619260"/>
    </source>
</evidence>
<organism evidence="2 3">
    <name type="scientific">Virgisporangium aliadipatigenens</name>
    <dbReference type="NCBI Taxonomy" id="741659"/>
    <lineage>
        <taxon>Bacteria</taxon>
        <taxon>Bacillati</taxon>
        <taxon>Actinomycetota</taxon>
        <taxon>Actinomycetes</taxon>
        <taxon>Micromonosporales</taxon>
        <taxon>Micromonosporaceae</taxon>
        <taxon>Virgisporangium</taxon>
    </lineage>
</organism>
<gene>
    <name evidence="2" type="ORF">Val02_52640</name>
</gene>
<dbReference type="AlphaFoldDB" id="A0A8J3YQB6"/>
<sequence>MGGNARLERDLATEEQQDPQRRPAPPAPEVPNREMAQLLPQLTDPAQLAALRQSGDPALLALLGQAAGAQAATAQQATPDPATLAERIVFAIGIWETNRGGDAPAPKESTLDTVAGVKASMKSAVQATMIFAVDLINRFPSLRERADPPLTKTELKKAIDRCHGVDALHAAVGKAVAKGTDVAEFLVAEGTLVEQAGLTEAHVHTMFAAAELKNEINEIRPEYLKADKKGKAKIRAELTAASELGIDDKSLKAYIETPTKWGEHKAAWHRVAVNAMPDDVGPRIESVALADEGTALALPEYTRLVKAAVAADPKATEEDIVTSVAQRNNSREPAYGSHVWEIYKKLYVGAVSPKTPT</sequence>
<proteinExistence type="predicted"/>
<reference evidence="2" key="1">
    <citation type="submission" date="2021-01" db="EMBL/GenBank/DDBJ databases">
        <title>Whole genome shotgun sequence of Virgisporangium aliadipatigenens NBRC 105644.</title>
        <authorList>
            <person name="Komaki H."/>
            <person name="Tamura T."/>
        </authorList>
    </citation>
    <scope>NUCLEOTIDE SEQUENCE</scope>
    <source>
        <strain evidence="2">NBRC 105644</strain>
    </source>
</reference>
<evidence type="ECO:0000256" key="1">
    <source>
        <dbReference type="SAM" id="MobiDB-lite"/>
    </source>
</evidence>
<name>A0A8J3YQB6_9ACTN</name>